<dbReference type="EMBL" id="JACGWJ010000026">
    <property type="protein sequence ID" value="KAL0312291.1"/>
    <property type="molecule type" value="Genomic_DNA"/>
</dbReference>
<proteinExistence type="predicted"/>
<dbReference type="AlphaFoldDB" id="A0AAW2L227"/>
<sequence length="171" mass="18699">MLVQIKDDDTLSIFLDETDGFLFLEVYVETQQIQPKATPQNYQQGGYMANPEMSQQWGEYMSLLANEGLPSSFSPDFGTGTSNPDFGAGTSNADFGAGTFNYGADDYYPSMVAVTSGLENIAIYHSEPSQSQIHVSENFTPYQDATVQSLASRLWYVGELSSKATKIHGSS</sequence>
<protein>
    <submittedName>
        <fullName evidence="1">Uncharacterized protein</fullName>
    </submittedName>
</protein>
<accession>A0AAW2L227</accession>
<reference evidence="1" key="1">
    <citation type="submission" date="2020-06" db="EMBL/GenBank/DDBJ databases">
        <authorList>
            <person name="Li T."/>
            <person name="Hu X."/>
            <person name="Zhang T."/>
            <person name="Song X."/>
            <person name="Zhang H."/>
            <person name="Dai N."/>
            <person name="Sheng W."/>
            <person name="Hou X."/>
            <person name="Wei L."/>
        </authorList>
    </citation>
    <scope>NUCLEOTIDE SEQUENCE</scope>
    <source>
        <strain evidence="1">G02</strain>
        <tissue evidence="1">Leaf</tissue>
    </source>
</reference>
<name>A0AAW2L227_SESRA</name>
<organism evidence="1">
    <name type="scientific">Sesamum radiatum</name>
    <name type="common">Black benniseed</name>
    <dbReference type="NCBI Taxonomy" id="300843"/>
    <lineage>
        <taxon>Eukaryota</taxon>
        <taxon>Viridiplantae</taxon>
        <taxon>Streptophyta</taxon>
        <taxon>Embryophyta</taxon>
        <taxon>Tracheophyta</taxon>
        <taxon>Spermatophyta</taxon>
        <taxon>Magnoliopsida</taxon>
        <taxon>eudicotyledons</taxon>
        <taxon>Gunneridae</taxon>
        <taxon>Pentapetalae</taxon>
        <taxon>asterids</taxon>
        <taxon>lamiids</taxon>
        <taxon>Lamiales</taxon>
        <taxon>Pedaliaceae</taxon>
        <taxon>Sesamum</taxon>
    </lineage>
</organism>
<reference evidence="1" key="2">
    <citation type="journal article" date="2024" name="Plant">
        <title>Genomic evolution and insights into agronomic trait innovations of Sesamum species.</title>
        <authorList>
            <person name="Miao H."/>
            <person name="Wang L."/>
            <person name="Qu L."/>
            <person name="Liu H."/>
            <person name="Sun Y."/>
            <person name="Le M."/>
            <person name="Wang Q."/>
            <person name="Wei S."/>
            <person name="Zheng Y."/>
            <person name="Lin W."/>
            <person name="Duan Y."/>
            <person name="Cao H."/>
            <person name="Xiong S."/>
            <person name="Wang X."/>
            <person name="Wei L."/>
            <person name="Li C."/>
            <person name="Ma Q."/>
            <person name="Ju M."/>
            <person name="Zhao R."/>
            <person name="Li G."/>
            <person name="Mu C."/>
            <person name="Tian Q."/>
            <person name="Mei H."/>
            <person name="Zhang T."/>
            <person name="Gao T."/>
            <person name="Zhang H."/>
        </authorList>
    </citation>
    <scope>NUCLEOTIDE SEQUENCE</scope>
    <source>
        <strain evidence="1">G02</strain>
    </source>
</reference>
<gene>
    <name evidence="1" type="ORF">Sradi_5628400</name>
</gene>
<comment type="caution">
    <text evidence="1">The sequence shown here is derived from an EMBL/GenBank/DDBJ whole genome shotgun (WGS) entry which is preliminary data.</text>
</comment>
<evidence type="ECO:0000313" key="1">
    <source>
        <dbReference type="EMBL" id="KAL0312291.1"/>
    </source>
</evidence>